<protein>
    <submittedName>
        <fullName evidence="1">Uncharacterized protein</fullName>
    </submittedName>
</protein>
<name>A0ACC3BP48_PYRYE</name>
<gene>
    <name evidence="1" type="ORF">I4F81_002089</name>
</gene>
<sequence length="890" mass="90846">MPPRRIPQLFANLPSTQPTAASDGHAAAAAVLAEMPTGHAQLHWVTPGFASDESSVLQPPVLSPAASSARPPLAARPLRAAEVRGMALPPRRPATLVAAASTPPRRTSAMQSGKRALGASTTLKGGADATAAGGTAHEEDGASPVSIAEAARRGARATTTPMVPVGGGGSRASTPSQPAVSRAASPGSADLHAPPSSSGVRRPSLCEAPLQTRQAPVAVPPRGLSYRVVQGGAAANNAGLAGERSLTRAAFKSPSKPTKGVRKQVKPRVKRASKKTVTQQLADGPAGGPVRVSDGPPTAASQNGATPLAVPPPIHQVGEPPASSHVTVVAMTRVFVEGLHPVCAHLAGLSKKLDEVHTSVNRLSTSLHNQGVGNKRTAQAVVQLHGAFKGVYDGVVARVKKEPVGAVKLRGSTAMLDDCEAQLELATINEQELGDVRDVAKKALINEMLGSTESYKAMPNRARFLGMLCEACESVRGGTRDDSEAYLASFRVFLTTAGTPTEKRVRVSEKLLRITSHVTEALRKVAMQACFSSLGDNVELMTPEVAAKWLQKGKYANSPTADAAINAALKAMFKRNGHHSRVVEPKDVGDAEYVDASTGHVGLIAHWARGMFEKVAGVRKSRRSGNDDGAYDGWREEVRHVSKFLRKHQSVKAGLRLCDGKDKRRAMQVADDGTFVIDASGDELQERPARPAGSSGSAGLDGSAGSNGSADPEWDSSTTLLPGYASGDGGTDGGEGVDGGEGYDDGEDYDDGEGLGDGEGVEHEEGVAREEGVGGWDGVDGGEGVAVADGAEGGEGAARVGGTRVVVDGSDDGAGLGAVGDVASGAVGESAGVVSGGAGIDAADGVDAAGGADAVVGIEGGELGPAPPGVLPESAAYPGGFPEYLEEVPL</sequence>
<keyword evidence="2" id="KW-1185">Reference proteome</keyword>
<evidence type="ECO:0000313" key="2">
    <source>
        <dbReference type="Proteomes" id="UP000798662"/>
    </source>
</evidence>
<comment type="caution">
    <text evidence="1">The sequence shown here is derived from an EMBL/GenBank/DDBJ whole genome shotgun (WGS) entry which is preliminary data.</text>
</comment>
<evidence type="ECO:0000313" key="1">
    <source>
        <dbReference type="EMBL" id="KAK1859494.1"/>
    </source>
</evidence>
<dbReference type="Proteomes" id="UP000798662">
    <property type="component" value="Chromosome 1"/>
</dbReference>
<organism evidence="1 2">
    <name type="scientific">Pyropia yezoensis</name>
    <name type="common">Susabi-nori</name>
    <name type="synonym">Porphyra yezoensis</name>
    <dbReference type="NCBI Taxonomy" id="2788"/>
    <lineage>
        <taxon>Eukaryota</taxon>
        <taxon>Rhodophyta</taxon>
        <taxon>Bangiophyceae</taxon>
        <taxon>Bangiales</taxon>
        <taxon>Bangiaceae</taxon>
        <taxon>Pyropia</taxon>
    </lineage>
</organism>
<reference evidence="1" key="1">
    <citation type="submission" date="2019-11" db="EMBL/GenBank/DDBJ databases">
        <title>Nori genome reveals adaptations in red seaweeds to the harsh intertidal environment.</title>
        <authorList>
            <person name="Wang D."/>
            <person name="Mao Y."/>
        </authorList>
    </citation>
    <scope>NUCLEOTIDE SEQUENCE</scope>
    <source>
        <tissue evidence="1">Gametophyte</tissue>
    </source>
</reference>
<dbReference type="EMBL" id="CM020618">
    <property type="protein sequence ID" value="KAK1859494.1"/>
    <property type="molecule type" value="Genomic_DNA"/>
</dbReference>
<accession>A0ACC3BP48</accession>
<proteinExistence type="predicted"/>